<organism evidence="1 2">
    <name type="scientific">Dictyocaulus viviparus</name>
    <name type="common">Bovine lungworm</name>
    <dbReference type="NCBI Taxonomy" id="29172"/>
    <lineage>
        <taxon>Eukaryota</taxon>
        <taxon>Metazoa</taxon>
        <taxon>Ecdysozoa</taxon>
        <taxon>Nematoda</taxon>
        <taxon>Chromadorea</taxon>
        <taxon>Rhabditida</taxon>
        <taxon>Rhabditina</taxon>
        <taxon>Rhabditomorpha</taxon>
        <taxon>Strongyloidea</taxon>
        <taxon>Metastrongylidae</taxon>
        <taxon>Dictyocaulus</taxon>
    </lineage>
</organism>
<accession>A0A0D8X7Q2</accession>
<evidence type="ECO:0000313" key="1">
    <source>
        <dbReference type="EMBL" id="KJH39807.1"/>
    </source>
</evidence>
<evidence type="ECO:0000313" key="2">
    <source>
        <dbReference type="Proteomes" id="UP000053766"/>
    </source>
</evidence>
<name>A0A0D8X7Q2_DICVI</name>
<dbReference type="EMBL" id="KN720314">
    <property type="protein sequence ID" value="KJH39807.1"/>
    <property type="molecule type" value="Genomic_DNA"/>
</dbReference>
<reference evidence="1 2" key="1">
    <citation type="submission" date="2013-11" db="EMBL/GenBank/DDBJ databases">
        <title>Draft genome of the bovine lungworm Dictyocaulus viviparus.</title>
        <authorList>
            <person name="Mitreva M."/>
        </authorList>
    </citation>
    <scope>NUCLEOTIDE SEQUENCE [LARGE SCALE GENOMIC DNA]</scope>
    <source>
        <strain evidence="1 2">HannoverDv2000</strain>
    </source>
</reference>
<proteinExistence type="predicted"/>
<dbReference type="Proteomes" id="UP000053766">
    <property type="component" value="Unassembled WGS sequence"/>
</dbReference>
<protein>
    <submittedName>
        <fullName evidence="1">Uncharacterized protein</fullName>
    </submittedName>
</protein>
<reference evidence="2" key="2">
    <citation type="journal article" date="2016" name="Sci. Rep.">
        <title>Dictyocaulus viviparus genome, variome and transcriptome elucidate lungworm biology and support future intervention.</title>
        <authorList>
            <person name="McNulty S.N."/>
            <person name="Strube C."/>
            <person name="Rosa B.A."/>
            <person name="Martin J.C."/>
            <person name="Tyagi R."/>
            <person name="Choi Y.J."/>
            <person name="Wang Q."/>
            <person name="Hallsworth Pepin K."/>
            <person name="Zhang X."/>
            <person name="Ozersky P."/>
            <person name="Wilson R.K."/>
            <person name="Sternberg P.W."/>
            <person name="Gasser R.B."/>
            <person name="Mitreva M."/>
        </authorList>
    </citation>
    <scope>NUCLEOTIDE SEQUENCE [LARGE SCALE GENOMIC DNA]</scope>
    <source>
        <strain evidence="2">HannoverDv2000</strain>
    </source>
</reference>
<gene>
    <name evidence="1" type="ORF">DICVIV_14302</name>
</gene>
<sequence>MIPIFASAFQGEEPLVDSIIQTTIKEMGLVKIARKEYPIELVSSFDIVKNHERCSIGGRLMIFMID</sequence>
<dbReference type="AlphaFoldDB" id="A0A0D8X7Q2"/>
<keyword evidence="2" id="KW-1185">Reference proteome</keyword>